<accession>A0A0U5B5Y9</accession>
<evidence type="ECO:0000313" key="4">
    <source>
        <dbReference type="Proteomes" id="UP000217696"/>
    </source>
</evidence>
<dbReference type="InterPro" id="IPR036291">
    <property type="entry name" value="NAD(P)-bd_dom_sf"/>
</dbReference>
<evidence type="ECO:0000256" key="2">
    <source>
        <dbReference type="ARBA" id="ARBA00023002"/>
    </source>
</evidence>
<reference evidence="3 4" key="1">
    <citation type="submission" date="2015-12" db="EMBL/GenBank/DDBJ databases">
        <title>Genome sequence of Aneurinibacillus soli.</title>
        <authorList>
            <person name="Lee J.S."/>
            <person name="Lee K.C."/>
            <person name="Kim K.K."/>
            <person name="Lee B.W."/>
        </authorList>
    </citation>
    <scope>NUCLEOTIDE SEQUENCE [LARGE SCALE GENOMIC DNA]</scope>
    <source>
        <strain evidence="3 4">CB4</strain>
    </source>
</reference>
<dbReference type="InterPro" id="IPR050259">
    <property type="entry name" value="SDR"/>
</dbReference>
<dbReference type="PRINTS" id="PR00081">
    <property type="entry name" value="GDHRDH"/>
</dbReference>
<dbReference type="SUPFAM" id="SSF51735">
    <property type="entry name" value="NAD(P)-binding Rossmann-fold domains"/>
    <property type="match status" value="1"/>
</dbReference>
<organism evidence="3 4">
    <name type="scientific">Aneurinibacillus soli</name>
    <dbReference type="NCBI Taxonomy" id="1500254"/>
    <lineage>
        <taxon>Bacteria</taxon>
        <taxon>Bacillati</taxon>
        <taxon>Bacillota</taxon>
        <taxon>Bacilli</taxon>
        <taxon>Bacillales</taxon>
        <taxon>Paenibacillaceae</taxon>
        <taxon>Aneurinibacillus group</taxon>
        <taxon>Aneurinibacillus</taxon>
    </lineage>
</organism>
<dbReference type="PRINTS" id="PR00080">
    <property type="entry name" value="SDRFAMILY"/>
</dbReference>
<dbReference type="PANTHER" id="PTHR42879:SF2">
    <property type="entry name" value="3-OXOACYL-[ACYL-CARRIER-PROTEIN] REDUCTASE FABG"/>
    <property type="match status" value="1"/>
</dbReference>
<dbReference type="FunFam" id="3.40.50.720:FF:000173">
    <property type="entry name" value="3-oxoacyl-[acyl-carrier protein] reductase"/>
    <property type="match status" value="1"/>
</dbReference>
<evidence type="ECO:0000313" key="3">
    <source>
        <dbReference type="EMBL" id="BAU28831.1"/>
    </source>
</evidence>
<dbReference type="EMBL" id="AP017312">
    <property type="protein sequence ID" value="BAU28831.1"/>
    <property type="molecule type" value="Genomic_DNA"/>
</dbReference>
<protein>
    <submittedName>
        <fullName evidence="3">3-oxoacyl-[acyl-carrier-protein] reductase FabG</fullName>
        <ecNumber evidence="3">1.1.1.100</ecNumber>
    </submittedName>
</protein>
<dbReference type="RefSeq" id="WP_231956031.1">
    <property type="nucleotide sequence ID" value="NZ_AP017312.1"/>
</dbReference>
<dbReference type="Pfam" id="PF13561">
    <property type="entry name" value="adh_short_C2"/>
    <property type="match status" value="1"/>
</dbReference>
<gene>
    <name evidence="3" type="primary">fabG_4</name>
    <name evidence="3" type="ORF">CB4_03008</name>
</gene>
<dbReference type="AlphaFoldDB" id="A0A0U5B5Y9"/>
<proteinExistence type="inferred from homology"/>
<dbReference type="GO" id="GO:0004316">
    <property type="term" value="F:3-oxoacyl-[acyl-carrier-protein] reductase (NADPH) activity"/>
    <property type="evidence" value="ECO:0007669"/>
    <property type="project" value="UniProtKB-EC"/>
</dbReference>
<dbReference type="EC" id="1.1.1.100" evidence="3"/>
<dbReference type="InterPro" id="IPR020904">
    <property type="entry name" value="Sc_DH/Rdtase_CS"/>
</dbReference>
<comment type="similarity">
    <text evidence="1">Belongs to the short-chain dehydrogenases/reductases (SDR) family.</text>
</comment>
<dbReference type="PROSITE" id="PS00061">
    <property type="entry name" value="ADH_SHORT"/>
    <property type="match status" value="1"/>
</dbReference>
<evidence type="ECO:0000256" key="1">
    <source>
        <dbReference type="ARBA" id="ARBA00006484"/>
    </source>
</evidence>
<keyword evidence="2 3" id="KW-0560">Oxidoreductase</keyword>
<keyword evidence="4" id="KW-1185">Reference proteome</keyword>
<dbReference type="GO" id="GO:0032787">
    <property type="term" value="P:monocarboxylic acid metabolic process"/>
    <property type="evidence" value="ECO:0007669"/>
    <property type="project" value="UniProtKB-ARBA"/>
</dbReference>
<dbReference type="PANTHER" id="PTHR42879">
    <property type="entry name" value="3-OXOACYL-(ACYL-CARRIER-PROTEIN) REDUCTASE"/>
    <property type="match status" value="1"/>
</dbReference>
<name>A0A0U5B5Y9_9BACL</name>
<dbReference type="KEGG" id="asoc:CB4_03008"/>
<dbReference type="Gene3D" id="3.40.50.720">
    <property type="entry name" value="NAD(P)-binding Rossmann-like Domain"/>
    <property type="match status" value="1"/>
</dbReference>
<dbReference type="NCBIfam" id="NF047420">
    <property type="entry name" value="EF_P_mod_YmfI"/>
    <property type="match status" value="1"/>
</dbReference>
<dbReference type="Proteomes" id="UP000217696">
    <property type="component" value="Chromosome"/>
</dbReference>
<sequence length="246" mass="26209">MEERHRRLAGITGASRGIGAAMAVRFARDGYDLVLHYNRAQEEAECVAEICRTAGAHVTLIQADFSRTDGIVDWEAGLPRTPDVLMLNAGISRYGLIQDVTGAEWDAMMNVHVRAPFFCARQAVPDMVRQGFGRIITVSSVWGLTGASFEVLYSTAKGAVISFTKALAQEVAPSGITVNCIAPGMIATEMMTNAFSPDELASIADDIPAGRAGTPEEVAAVAAFLAREEAAYVNGQVISPNGAWIC</sequence>
<dbReference type="InterPro" id="IPR002347">
    <property type="entry name" value="SDR_fam"/>
</dbReference>